<dbReference type="AlphaFoldDB" id="A0A3G3K1W0"/>
<feature type="domain" description="Copper amine oxidase-like N-terminal" evidence="1">
    <location>
        <begin position="788"/>
        <end position="894"/>
    </location>
</feature>
<dbReference type="InterPro" id="IPR018711">
    <property type="entry name" value="NAGPA"/>
</dbReference>
<dbReference type="PANTHER" id="PTHR40446:SF2">
    <property type="entry name" value="N-ACETYLGLUCOSAMINE-1-PHOSPHODIESTER ALPHA-N-ACETYLGLUCOSAMINIDASE"/>
    <property type="match status" value="1"/>
</dbReference>
<feature type="domain" description="Phosphodiester glycosidase" evidence="2">
    <location>
        <begin position="243"/>
        <end position="423"/>
    </location>
</feature>
<keyword evidence="4" id="KW-1185">Reference proteome</keyword>
<evidence type="ECO:0000259" key="2">
    <source>
        <dbReference type="Pfam" id="PF09992"/>
    </source>
</evidence>
<dbReference type="InterPro" id="IPR012854">
    <property type="entry name" value="Cu_amine_oxidase-like_N"/>
</dbReference>
<dbReference type="SUPFAM" id="SSF55383">
    <property type="entry name" value="Copper amine oxidase, domain N"/>
    <property type="match status" value="1"/>
</dbReference>
<dbReference type="EMBL" id="CP033433">
    <property type="protein sequence ID" value="AYQ74151.1"/>
    <property type="molecule type" value="Genomic_DNA"/>
</dbReference>
<reference evidence="3 4" key="1">
    <citation type="submission" date="2018-10" db="EMBL/GenBank/DDBJ databases">
        <title>Genome Sequence of Cohnella sp.</title>
        <authorList>
            <person name="Srinivasan S."/>
            <person name="Kim M.K."/>
        </authorList>
    </citation>
    <scope>NUCLEOTIDE SEQUENCE [LARGE SCALE GENOMIC DNA]</scope>
    <source>
        <strain evidence="3 4">18JY8-7</strain>
    </source>
</reference>
<dbReference type="Pfam" id="PF07833">
    <property type="entry name" value="Cu_amine_oxidN1"/>
    <property type="match status" value="1"/>
</dbReference>
<dbReference type="Gene3D" id="3.30.457.10">
    <property type="entry name" value="Copper amine oxidase-like, N-terminal domain"/>
    <property type="match status" value="1"/>
</dbReference>
<dbReference type="Pfam" id="PF09992">
    <property type="entry name" value="NAGPA"/>
    <property type="match status" value="1"/>
</dbReference>
<evidence type="ECO:0000313" key="3">
    <source>
        <dbReference type="EMBL" id="AYQ74151.1"/>
    </source>
</evidence>
<dbReference type="PANTHER" id="PTHR40446">
    <property type="entry name" value="N-ACETYLGLUCOSAMINE-1-PHOSPHODIESTER ALPHA-N-ACETYLGLUCOSAMINIDASE"/>
    <property type="match status" value="1"/>
</dbReference>
<accession>A0A3G3K1W0</accession>
<dbReference type="KEGG" id="coh:EAV92_17220"/>
<dbReference type="Proteomes" id="UP000269097">
    <property type="component" value="Chromosome"/>
</dbReference>
<proteinExistence type="predicted"/>
<name>A0A3G3K1W0_9BACL</name>
<dbReference type="InterPro" id="IPR036582">
    <property type="entry name" value="Mao_N_sf"/>
</dbReference>
<sequence>MRLKLQPRTTKTKKIVLPLLAGMLVFTVPMANPVLMAPISHATAATTVTYKLVKNSETMVTSGVKEISYSWVPSSSSQKTEVMHVVQVDLNNPYVSLNVMGGKNGSVNARQSVTAMAKETKAVAGINADVFNTTGDGAPIGAQISNGNLLVSTSQLKGMYAFAVTKDRQPMIDNFTFEGTVTADTGASFPLAGVNKSLYWADPNKTNSHVDALYIYTNAWTAPERPTGTGTKPTEALVVDGYVTEISIDKEITTPVPANGYVLRGHGKAAKFITDNLIVGSKVGSDYHLTSLTTQKTYDPGSFQMLVGGHTILLDQGKAATFSRDIAGVSGSADRARTAVGYSKDGKTAYLITVEENGGRDGVSLKELQQMLLQLGVWKAVNLDGGGSTTMVTRPLGETNVALTHPTFYGTTQRLVANGIGVYTNAPKGEVKGIVASGTSTLFVGQETSYSLKGYDTYYNPIDPSGMQPKWSINNSVGTFKDGKLTAAKPGKATITVKAGLASNSLNIEVIGQDQIDQLTIDPNTTSLRPGAVISVPVKARLKDGRELSVPANSIKWEFKGFKATASGGKLTIDSVEDGAQYGFAIARYDGFGTAAILTPGSEQSLETFENPGYPIDFSGLPGETTGSASLLTGIPGHESSQVLDLAYDFTNGTGSRFAYANLNAMNGGINVDGTPSAMTLDMLGDASMNYARAEFVGSDGKTVLVDVAKKIDWSGWKTVRIDLAAAGLKGPAKLTKLYVVNLEQDQDERALQGEVAFDNLTLQYPPKPFTPVKPTIVMTVGKKTAMIDGKSTQLQTAPFLLNDVNYLPLRFVTETLGAEVSWDNATKRVTVLRGDSMLELWVGRSEVTLNGVRQKVLAAPILKNNSVYVPVRVVTEQLGQKIDWDGKTKTITIH</sequence>
<evidence type="ECO:0000259" key="1">
    <source>
        <dbReference type="Pfam" id="PF07833"/>
    </source>
</evidence>
<gene>
    <name evidence="3" type="ORF">EAV92_17220</name>
</gene>
<organism evidence="3 4">
    <name type="scientific">Cohnella candidum</name>
    <dbReference type="NCBI Taxonomy" id="2674991"/>
    <lineage>
        <taxon>Bacteria</taxon>
        <taxon>Bacillati</taxon>
        <taxon>Bacillota</taxon>
        <taxon>Bacilli</taxon>
        <taxon>Bacillales</taxon>
        <taxon>Paenibacillaceae</taxon>
        <taxon>Cohnella</taxon>
    </lineage>
</organism>
<evidence type="ECO:0000313" key="4">
    <source>
        <dbReference type="Proteomes" id="UP000269097"/>
    </source>
</evidence>
<dbReference type="RefSeq" id="WP_123042233.1">
    <property type="nucleotide sequence ID" value="NZ_CP033433.1"/>
</dbReference>
<protein>
    <submittedName>
        <fullName evidence="3">Copper amine oxidase</fullName>
    </submittedName>
</protein>